<feature type="signal peptide" evidence="1">
    <location>
        <begin position="1"/>
        <end position="25"/>
    </location>
</feature>
<dbReference type="Pfam" id="PF22087">
    <property type="entry name" value="CT0912-like_C"/>
    <property type="match status" value="1"/>
</dbReference>
<protein>
    <recommendedName>
        <fullName evidence="6">Tat (Twin-arginine translocation) pathway signal sequence</fullName>
    </recommendedName>
</protein>
<keyword evidence="5" id="KW-1185">Reference proteome</keyword>
<evidence type="ECO:0000259" key="3">
    <source>
        <dbReference type="Pfam" id="PF22087"/>
    </source>
</evidence>
<dbReference type="EMBL" id="CP147920">
    <property type="protein sequence ID" value="XAU15185.1"/>
    <property type="molecule type" value="Genomic_DNA"/>
</dbReference>
<feature type="chain" id="PRO_5045309726" description="Tat (Twin-arginine translocation) pathway signal sequence" evidence="1">
    <location>
        <begin position="26"/>
        <end position="327"/>
    </location>
</feature>
<sequence>MERRNFLGMGAVMAGAAIFPAASHAASAEKKPEGAVTLYYELRVPMPEKQRVLNNIDGLTSLLKGKQGFLSFSFKQMTGESTMVRNYPAHLKGVLDRGYADSDGHPTSPKLPLFYTLFIRFDSYDALIASQVQAWFAEQIVPSLFAYKPTTPPTKTPIKLEYYEGIYTTVAAGDRQKLYTTPDEIKTFLQHQSDEVTSRYVTVENHVMIKDANREAFNQKVARLLGTAQQTFRPDVHDAAYDDRYPHGQAGTAQNSYYRKAVTTEILQNAFADGNTRSYIMHGVWENMYDHENSHLDPRFLAAAGPVGAYVVSGPVEPFYDTIKQSH</sequence>
<organism evidence="4 5">
    <name type="scientific">Sulfurimonas diazotrophicus</name>
    <dbReference type="NCBI Taxonomy" id="3131939"/>
    <lineage>
        <taxon>Bacteria</taxon>
        <taxon>Pseudomonadati</taxon>
        <taxon>Campylobacterota</taxon>
        <taxon>Epsilonproteobacteria</taxon>
        <taxon>Campylobacterales</taxon>
        <taxon>Sulfurimonadaceae</taxon>
        <taxon>Sulfurimonas</taxon>
    </lineage>
</organism>
<accession>A0ABZ3H9I5</accession>
<evidence type="ECO:0000313" key="4">
    <source>
        <dbReference type="EMBL" id="XAU15185.1"/>
    </source>
</evidence>
<evidence type="ECO:0000313" key="5">
    <source>
        <dbReference type="Proteomes" id="UP001447842"/>
    </source>
</evidence>
<evidence type="ECO:0000259" key="2">
    <source>
        <dbReference type="Pfam" id="PF21931"/>
    </source>
</evidence>
<reference evidence="4 5" key="1">
    <citation type="submission" date="2024-03" db="EMBL/GenBank/DDBJ databases">
        <title>Sulfurimonas sp. HSL3-1.</title>
        <authorList>
            <person name="Wang S."/>
        </authorList>
    </citation>
    <scope>NUCLEOTIDE SEQUENCE [LARGE SCALE GENOMIC DNA]</scope>
    <source>
        <strain evidence="4 5">HSL3-1</strain>
    </source>
</reference>
<dbReference type="InterPro" id="IPR006311">
    <property type="entry name" value="TAT_signal"/>
</dbReference>
<dbReference type="RefSeq" id="WP_345972759.1">
    <property type="nucleotide sequence ID" value="NZ_CP147920.1"/>
</dbReference>
<dbReference type="PROSITE" id="PS51318">
    <property type="entry name" value="TAT"/>
    <property type="match status" value="1"/>
</dbReference>
<dbReference type="Pfam" id="PF21931">
    <property type="entry name" value="ABM-like"/>
    <property type="match status" value="1"/>
</dbReference>
<dbReference type="Proteomes" id="UP001447842">
    <property type="component" value="Chromosome"/>
</dbReference>
<gene>
    <name evidence="4" type="ORF">WCY31_00430</name>
</gene>
<feature type="domain" description="CT0912-like C-terminal" evidence="3">
    <location>
        <begin position="170"/>
        <end position="323"/>
    </location>
</feature>
<evidence type="ECO:0008006" key="6">
    <source>
        <dbReference type="Google" id="ProtNLM"/>
    </source>
</evidence>
<evidence type="ECO:0000256" key="1">
    <source>
        <dbReference type="SAM" id="SignalP"/>
    </source>
</evidence>
<keyword evidence="1" id="KW-0732">Signal</keyword>
<dbReference type="InterPro" id="IPR054123">
    <property type="entry name" value="CT0912-like_N"/>
</dbReference>
<feature type="domain" description="CT0912-like N-terminal" evidence="2">
    <location>
        <begin position="35"/>
        <end position="125"/>
    </location>
</feature>
<dbReference type="InterPro" id="IPR054310">
    <property type="entry name" value="CT0912-like_C"/>
</dbReference>
<name>A0ABZ3H9I5_9BACT</name>
<proteinExistence type="predicted"/>